<organism evidence="5 6">
    <name type="scientific">Pokkaliibacter plantistimulans</name>
    <dbReference type="NCBI Taxonomy" id="1635171"/>
    <lineage>
        <taxon>Bacteria</taxon>
        <taxon>Pseudomonadati</taxon>
        <taxon>Pseudomonadota</taxon>
        <taxon>Gammaproteobacteria</taxon>
        <taxon>Oceanospirillales</taxon>
        <taxon>Balneatrichaceae</taxon>
        <taxon>Pokkaliibacter</taxon>
    </lineage>
</organism>
<evidence type="ECO:0000256" key="3">
    <source>
        <dbReference type="ARBA" id="ARBA00012083"/>
    </source>
</evidence>
<dbReference type="InterPro" id="IPR014718">
    <property type="entry name" value="GH-type_carb-bd"/>
</dbReference>
<proteinExistence type="inferred from homology"/>
<dbReference type="InterPro" id="IPR011013">
    <property type="entry name" value="Gal_mutarotase_sf_dom"/>
</dbReference>
<protein>
    <recommendedName>
        <fullName evidence="3">glucose-6-phosphate 1-epimerase</fullName>
        <ecNumber evidence="3">5.1.3.15</ecNumber>
    </recommendedName>
</protein>
<reference evidence="5 6" key="1">
    <citation type="submission" date="2015-03" db="EMBL/GenBank/DDBJ databases">
        <authorList>
            <person name="Krishnan R."/>
            <person name="Midha S."/>
            <person name="Patil P.B."/>
            <person name="Rameshkumar N."/>
        </authorList>
    </citation>
    <scope>NUCLEOTIDE SEQUENCE [LARGE SCALE GENOMIC DNA]</scope>
    <source>
        <strain evidence="5 6">L1E11</strain>
    </source>
</reference>
<dbReference type="PANTHER" id="PTHR11122:SF13">
    <property type="entry name" value="GLUCOSE-6-PHOSPHATE 1-EPIMERASE"/>
    <property type="match status" value="1"/>
</dbReference>
<keyword evidence="4" id="KW-0413">Isomerase</keyword>
<dbReference type="EMBL" id="LAPT01000062">
    <property type="protein sequence ID" value="PXF30861.1"/>
    <property type="molecule type" value="Genomic_DNA"/>
</dbReference>
<dbReference type="Pfam" id="PF01263">
    <property type="entry name" value="Aldose_epim"/>
    <property type="match status" value="1"/>
</dbReference>
<keyword evidence="6" id="KW-1185">Reference proteome</keyword>
<gene>
    <name evidence="5" type="ORF">WH50_13325</name>
</gene>
<comment type="catalytic activity">
    <reaction evidence="1">
        <text>alpha-D-glucose 6-phosphate = beta-D-glucose 6-phosphate</text>
        <dbReference type="Rhea" id="RHEA:16249"/>
        <dbReference type="ChEBI" id="CHEBI:58225"/>
        <dbReference type="ChEBI" id="CHEBI:58247"/>
        <dbReference type="EC" id="5.1.3.15"/>
    </reaction>
</comment>
<comment type="similarity">
    <text evidence="2">Belongs to the glucose-6-phosphate 1-epimerase family.</text>
</comment>
<dbReference type="Gene3D" id="2.70.98.10">
    <property type="match status" value="1"/>
</dbReference>
<evidence type="ECO:0000256" key="1">
    <source>
        <dbReference type="ARBA" id="ARBA00001096"/>
    </source>
</evidence>
<evidence type="ECO:0000313" key="5">
    <source>
        <dbReference type="EMBL" id="PXF30861.1"/>
    </source>
</evidence>
<dbReference type="CDD" id="cd09020">
    <property type="entry name" value="D-hex-6-P-epi_like"/>
    <property type="match status" value="1"/>
</dbReference>
<dbReference type="SUPFAM" id="SSF74650">
    <property type="entry name" value="Galactose mutarotase-like"/>
    <property type="match status" value="1"/>
</dbReference>
<dbReference type="PANTHER" id="PTHR11122">
    <property type="entry name" value="APOSPORY-ASSOCIATED PROTEIN C-RELATED"/>
    <property type="match status" value="1"/>
</dbReference>
<accession>A0ABX5LZY4</accession>
<dbReference type="PIRSF" id="PIRSF016020">
    <property type="entry name" value="PHexose_mutarotase"/>
    <property type="match status" value="1"/>
</dbReference>
<name>A0ABX5LZY4_9GAMM</name>
<evidence type="ECO:0000256" key="2">
    <source>
        <dbReference type="ARBA" id="ARBA00005866"/>
    </source>
</evidence>
<comment type="caution">
    <text evidence="5">The sequence shown here is derived from an EMBL/GenBank/DDBJ whole genome shotgun (WGS) entry which is preliminary data.</text>
</comment>
<dbReference type="InterPro" id="IPR025532">
    <property type="entry name" value="G6P_1-epimerase"/>
</dbReference>
<sequence>MLRVNTTWSTFCISLYGAHALSYVPCGQKDLLWWSTRAFAQKGKPIRGGVPLCWPGFAENTEPFHGTARLQDWILVEAEMTEDYARLLLEPTLKHEVLQVSLEVLVRDRLVLRLHSQNLGSEVMELTQALHTYLQVSAWNDIALTGLDGCLFVDKLNAGSEGVQAGVLHPQEGIDRIYVHSGAVKVLDPGLNRVIWVRKAASGSTVVWHPAEKAATIADMDSAEAEHFICVEAANTHKDKVSLLPGDSWSLETVLSAEPLHA</sequence>
<dbReference type="Proteomes" id="UP000248090">
    <property type="component" value="Unassembled WGS sequence"/>
</dbReference>
<evidence type="ECO:0000256" key="4">
    <source>
        <dbReference type="ARBA" id="ARBA00023235"/>
    </source>
</evidence>
<dbReference type="InterPro" id="IPR008183">
    <property type="entry name" value="Aldose_1/G6P_1-epimerase"/>
</dbReference>
<dbReference type="EC" id="5.1.3.15" evidence="3"/>
<evidence type="ECO:0000313" key="6">
    <source>
        <dbReference type="Proteomes" id="UP000248090"/>
    </source>
</evidence>